<keyword evidence="2" id="KW-0235">DNA replication</keyword>
<evidence type="ECO:0000256" key="7">
    <source>
        <dbReference type="SAM" id="MobiDB-lite"/>
    </source>
</evidence>
<feature type="compositionally biased region" description="Acidic residues" evidence="7">
    <location>
        <begin position="220"/>
        <end position="232"/>
    </location>
</feature>
<dbReference type="InterPro" id="IPR018607">
    <property type="entry name" value="Ctf8"/>
</dbReference>
<dbReference type="Proteomes" id="UP000279236">
    <property type="component" value="Unassembled WGS sequence"/>
</dbReference>
<evidence type="ECO:0000313" key="8">
    <source>
        <dbReference type="EMBL" id="RSH81629.1"/>
    </source>
</evidence>
<dbReference type="GO" id="GO:0003677">
    <property type="term" value="F:DNA binding"/>
    <property type="evidence" value="ECO:0007669"/>
    <property type="project" value="UniProtKB-KW"/>
</dbReference>
<keyword evidence="9" id="KW-1185">Reference proteome</keyword>
<proteinExistence type="inferred from homology"/>
<evidence type="ECO:0000256" key="4">
    <source>
        <dbReference type="ARBA" id="ARBA00023242"/>
    </source>
</evidence>
<feature type="compositionally biased region" description="Acidic residues" evidence="7">
    <location>
        <begin position="150"/>
        <end position="159"/>
    </location>
</feature>
<dbReference type="RefSeq" id="XP_028476084.1">
    <property type="nucleotide sequence ID" value="XM_028623151.1"/>
</dbReference>
<evidence type="ECO:0000256" key="5">
    <source>
        <dbReference type="ARBA" id="ARBA00023306"/>
    </source>
</evidence>
<dbReference type="EMBL" id="RSCE01000006">
    <property type="protein sequence ID" value="RSH81629.1"/>
    <property type="molecule type" value="Genomic_DNA"/>
</dbReference>
<comment type="similarity">
    <text evidence="6">Belongs to the CTF8 family.</text>
</comment>
<dbReference type="OrthoDB" id="121932at2759"/>
<dbReference type="GO" id="GO:0006260">
    <property type="term" value="P:DNA replication"/>
    <property type="evidence" value="ECO:0007669"/>
    <property type="project" value="UniProtKB-KW"/>
</dbReference>
<evidence type="ECO:0000256" key="1">
    <source>
        <dbReference type="ARBA" id="ARBA00004123"/>
    </source>
</evidence>
<accession>A0A427XS06</accession>
<dbReference type="GeneID" id="39592350"/>
<evidence type="ECO:0008006" key="10">
    <source>
        <dbReference type="Google" id="ProtNLM"/>
    </source>
</evidence>
<gene>
    <name evidence="8" type="ORF">EHS24_007807</name>
</gene>
<dbReference type="PANTHER" id="PTHR28605">
    <property type="entry name" value="CTF8, CHROMOSOME TRANSMISSION FIDELITY FACTOR 8 HOMOLOG (S. CEREVISIAE)"/>
    <property type="match status" value="1"/>
</dbReference>
<dbReference type="STRING" id="105984.A0A427XS06"/>
<protein>
    <recommendedName>
        <fullName evidence="10">Chromosome transmission fidelity protein 8</fullName>
    </recommendedName>
</protein>
<evidence type="ECO:0000256" key="2">
    <source>
        <dbReference type="ARBA" id="ARBA00022705"/>
    </source>
</evidence>
<dbReference type="GO" id="GO:0007064">
    <property type="term" value="P:mitotic sister chromatid cohesion"/>
    <property type="evidence" value="ECO:0007669"/>
    <property type="project" value="InterPro"/>
</dbReference>
<reference evidence="8 9" key="1">
    <citation type="submission" date="2018-11" db="EMBL/GenBank/DDBJ databases">
        <title>Genome sequence of Apiotrichum porosum DSM 27194.</title>
        <authorList>
            <person name="Aliyu H."/>
            <person name="Gorte O."/>
            <person name="Ochsenreither K."/>
        </authorList>
    </citation>
    <scope>NUCLEOTIDE SEQUENCE [LARGE SCALE GENOMIC DNA]</scope>
    <source>
        <strain evidence="8 9">DSM 27194</strain>
    </source>
</reference>
<keyword evidence="5" id="KW-0131">Cell cycle</keyword>
<feature type="compositionally biased region" description="Basic and acidic residues" evidence="7">
    <location>
        <begin position="233"/>
        <end position="247"/>
    </location>
</feature>
<dbReference type="PANTHER" id="PTHR28605:SF1">
    <property type="entry name" value="CHROMOSOME TRANSMISSION FIDELITY FACTOR 8"/>
    <property type="match status" value="1"/>
</dbReference>
<keyword evidence="4" id="KW-0539">Nucleus</keyword>
<feature type="compositionally biased region" description="Basic and acidic residues" evidence="7">
    <location>
        <begin position="255"/>
        <end position="264"/>
    </location>
</feature>
<evidence type="ECO:0000256" key="6">
    <source>
        <dbReference type="ARBA" id="ARBA00038447"/>
    </source>
</evidence>
<organism evidence="8 9">
    <name type="scientific">Apiotrichum porosum</name>
    <dbReference type="NCBI Taxonomy" id="105984"/>
    <lineage>
        <taxon>Eukaryota</taxon>
        <taxon>Fungi</taxon>
        <taxon>Dikarya</taxon>
        <taxon>Basidiomycota</taxon>
        <taxon>Agaricomycotina</taxon>
        <taxon>Tremellomycetes</taxon>
        <taxon>Trichosporonales</taxon>
        <taxon>Trichosporonaceae</taxon>
        <taxon>Apiotrichum</taxon>
    </lineage>
</organism>
<evidence type="ECO:0000256" key="3">
    <source>
        <dbReference type="ARBA" id="ARBA00023125"/>
    </source>
</evidence>
<name>A0A427XS06_9TREE</name>
<sequence>MRIHLPLHPAHFGKDAAAGGSGPFARIGGELVVIELQGELTWEGDNANGVVGVLGLDRPDKPTLHIGEHHLLHGKMSTLPKPYAVIRKAQAPSTSTTLDIGLNPHALEGDAEDEESDEEREREEAARATPNKHKKAKTDKNDDKNKNKNDDEEEEEDDGPLFPPSEMLMMTPQTKNAGLPPSSSPFSEFATPARDYSSDLSSPVTGMDAWGFPRKRGADNDENEEDNDDDDRGPETQARDRERERRRAERRQKRKAEQPERARHYEVVGVVRKKVVFALRPEPLVQATKLPE</sequence>
<comment type="subcellular location">
    <subcellularLocation>
        <location evidence="1">Nucleus</location>
    </subcellularLocation>
</comment>
<dbReference type="GO" id="GO:0031390">
    <property type="term" value="C:Ctf18 RFC-like complex"/>
    <property type="evidence" value="ECO:0007669"/>
    <property type="project" value="InterPro"/>
</dbReference>
<evidence type="ECO:0000313" key="9">
    <source>
        <dbReference type="Proteomes" id="UP000279236"/>
    </source>
</evidence>
<comment type="caution">
    <text evidence="8">The sequence shown here is derived from an EMBL/GenBank/DDBJ whole genome shotgun (WGS) entry which is preliminary data.</text>
</comment>
<dbReference type="AlphaFoldDB" id="A0A427XS06"/>
<feature type="compositionally biased region" description="Basic and acidic residues" evidence="7">
    <location>
        <begin position="138"/>
        <end position="149"/>
    </location>
</feature>
<dbReference type="Pfam" id="PF09696">
    <property type="entry name" value="Ctf8"/>
    <property type="match status" value="1"/>
</dbReference>
<keyword evidence="3" id="KW-0238">DNA-binding</keyword>
<feature type="region of interest" description="Disordered" evidence="7">
    <location>
        <begin position="90"/>
        <end position="264"/>
    </location>
</feature>
<feature type="compositionally biased region" description="Acidic residues" evidence="7">
    <location>
        <begin position="109"/>
        <end position="121"/>
    </location>
</feature>